<proteinExistence type="predicted"/>
<dbReference type="EMBL" id="CACRYJ010000018">
    <property type="protein sequence ID" value="VZO36284.1"/>
    <property type="molecule type" value="Genomic_DNA"/>
</dbReference>
<dbReference type="Proteomes" id="UP000419743">
    <property type="component" value="Unassembled WGS sequence"/>
</dbReference>
<comment type="catalytic activity">
    <reaction evidence="2">
        <text>urea + 2 H2O + H(+) = hydrogencarbonate + 2 NH4(+)</text>
        <dbReference type="Rhea" id="RHEA:20557"/>
        <dbReference type="ChEBI" id="CHEBI:15377"/>
        <dbReference type="ChEBI" id="CHEBI:15378"/>
        <dbReference type="ChEBI" id="CHEBI:16199"/>
        <dbReference type="ChEBI" id="CHEBI:17544"/>
        <dbReference type="ChEBI" id="CHEBI:28938"/>
        <dbReference type="EC" id="3.5.1.5"/>
    </reaction>
</comment>
<protein>
    <submittedName>
        <fullName evidence="3">Urease subunit beta</fullName>
        <ecNumber evidence="3">3.5.1.5</ecNumber>
    </submittedName>
</protein>
<keyword evidence="1 3" id="KW-0378">Hydrolase</keyword>
<gene>
    <name evidence="3" type="primary">ureB</name>
    <name evidence="3" type="ORF">HALOF300_01488</name>
</gene>
<dbReference type="Gene3D" id="2.10.150.10">
    <property type="entry name" value="Urease, beta subunit"/>
    <property type="match status" value="1"/>
</dbReference>
<dbReference type="InterPro" id="IPR002019">
    <property type="entry name" value="Urease_beta-like"/>
</dbReference>
<dbReference type="PANTHER" id="PTHR33569">
    <property type="entry name" value="UREASE"/>
    <property type="match status" value="1"/>
</dbReference>
<dbReference type="NCBIfam" id="TIGR00192">
    <property type="entry name" value="urease_beta"/>
    <property type="match status" value="1"/>
</dbReference>
<accession>A0A7M4DH91</accession>
<reference evidence="3 4" key="1">
    <citation type="submission" date="2019-11" db="EMBL/GenBank/DDBJ databases">
        <authorList>
            <person name="Criscuolo A."/>
        </authorList>
    </citation>
    <scope>NUCLEOTIDE SEQUENCE [LARGE SCALE GENOMIC DNA]</scope>
    <source>
        <strain evidence="3">CIP111667</strain>
    </source>
</reference>
<evidence type="ECO:0000313" key="3">
    <source>
        <dbReference type="EMBL" id="VZO36284.1"/>
    </source>
</evidence>
<dbReference type="AlphaFoldDB" id="A0A7M4DH91"/>
<dbReference type="RefSeq" id="WP_156740314.1">
    <property type="nucleotide sequence ID" value="NZ_CACRYJ010000018.1"/>
</dbReference>
<evidence type="ECO:0000256" key="1">
    <source>
        <dbReference type="ARBA" id="ARBA00022801"/>
    </source>
</evidence>
<dbReference type="EC" id="3.5.1.5" evidence="3"/>
<dbReference type="SUPFAM" id="SSF51278">
    <property type="entry name" value="Urease, beta-subunit"/>
    <property type="match status" value="1"/>
</dbReference>
<name>A0A7M4DH91_9MICO</name>
<dbReference type="CDD" id="cd00407">
    <property type="entry name" value="Urease_beta"/>
    <property type="match status" value="1"/>
</dbReference>
<dbReference type="PANTHER" id="PTHR33569:SF1">
    <property type="entry name" value="UREASE"/>
    <property type="match status" value="1"/>
</dbReference>
<dbReference type="Pfam" id="PF00699">
    <property type="entry name" value="Urease_beta"/>
    <property type="match status" value="1"/>
</dbReference>
<evidence type="ECO:0000256" key="2">
    <source>
        <dbReference type="ARBA" id="ARBA00047778"/>
    </source>
</evidence>
<keyword evidence="4" id="KW-1185">Reference proteome</keyword>
<dbReference type="GO" id="GO:0035550">
    <property type="term" value="C:urease complex"/>
    <property type="evidence" value="ECO:0007669"/>
    <property type="project" value="InterPro"/>
</dbReference>
<dbReference type="InterPro" id="IPR050069">
    <property type="entry name" value="Urease_subunit"/>
</dbReference>
<comment type="caution">
    <text evidence="3">The sequence shown here is derived from an EMBL/GenBank/DDBJ whole genome shotgun (WGS) entry which is preliminary data.</text>
</comment>
<organism evidence="3 4">
    <name type="scientific">Occultella aeris</name>
    <dbReference type="NCBI Taxonomy" id="2761496"/>
    <lineage>
        <taxon>Bacteria</taxon>
        <taxon>Bacillati</taxon>
        <taxon>Actinomycetota</taxon>
        <taxon>Actinomycetes</taxon>
        <taxon>Micrococcales</taxon>
        <taxon>Ruaniaceae</taxon>
        <taxon>Occultella</taxon>
    </lineage>
</organism>
<dbReference type="GO" id="GO:0043419">
    <property type="term" value="P:urea catabolic process"/>
    <property type="evidence" value="ECO:0007669"/>
    <property type="project" value="InterPro"/>
</dbReference>
<dbReference type="InterPro" id="IPR036461">
    <property type="entry name" value="Urease_betasu_sf"/>
</dbReference>
<evidence type="ECO:0000313" key="4">
    <source>
        <dbReference type="Proteomes" id="UP000419743"/>
    </source>
</evidence>
<sequence length="116" mass="12226">MSGPNTTGPGAIRVAPGTIELNADRRPDERLELVILNTGDRPVQIGSHLHLPDANPALEFDREAAHGFRLDVPSGTSQRFEPGASRAVAAVALRGARRVPGIRLGRSSADLDGEDG</sequence>
<dbReference type="GO" id="GO:0009039">
    <property type="term" value="F:urease activity"/>
    <property type="evidence" value="ECO:0007669"/>
    <property type="project" value="UniProtKB-EC"/>
</dbReference>